<dbReference type="EMBL" id="FZOF01000004">
    <property type="protein sequence ID" value="SNS22291.1"/>
    <property type="molecule type" value="Genomic_DNA"/>
</dbReference>
<dbReference type="Gene3D" id="3.30.450.40">
    <property type="match status" value="1"/>
</dbReference>
<dbReference type="AlphaFoldDB" id="A0A239CRL5"/>
<dbReference type="InterPro" id="IPR036457">
    <property type="entry name" value="PPM-type-like_dom_sf"/>
</dbReference>
<dbReference type="OrthoDB" id="5241041at2"/>
<dbReference type="Pfam" id="PF07228">
    <property type="entry name" value="SpoIIE"/>
    <property type="match status" value="1"/>
</dbReference>
<dbReference type="InterPro" id="IPR052016">
    <property type="entry name" value="Bact_Sigma-Reg"/>
</dbReference>
<sequence>MLRALVESLTETAVVVSDRAGVIRAVNAVITSWAPRLVAGRVLAETAPAWLTAADASGTATAHGGMGSRQVTARRAELPGGHHAWYLTDVTDARSTDRELRLAHGRAEFLAEASAGLLSSLDPRTCATATAELAASRLADAAVVVSPPDREGLRLTRAVTGRPGVEESALAADPAEVPGLAEALTGFPPPPSRRTDPVRAPDWLLPEGFGTPVSLLVTPLPGDAVPAGALVLLRRPGGPFTVEEEAFARVFAARAGAAISASVRYTEQARSAAVLQEDLLPPRLGPIRGTEVAGSYRPSRETLRVGGDFYDTYPAKDSDGESTVVLGDVCGKGLEAAVLTGKIRNTLSALRLVETDHVRLLTLLNHALLDTAHTRFATMVLAGVTPLGRGQVRLRLTTGGHPAPLILRVSGDVEEAGTSGTLIGAVPDVRATTFTTVLQPGESCLLYSDGVTEARGGVTGREFFGSERLKTTVADCVGMPVESLVEHVEMRTTEWLADRPHDDIALVGVAAPRGTVRVR</sequence>
<proteinExistence type="predicted"/>
<feature type="domain" description="PPM-type phosphatase" evidence="2">
    <location>
        <begin position="290"/>
        <end position="511"/>
    </location>
</feature>
<dbReference type="Gene3D" id="3.60.40.10">
    <property type="entry name" value="PPM-type phosphatase domain"/>
    <property type="match status" value="1"/>
</dbReference>
<dbReference type="InterPro" id="IPR003018">
    <property type="entry name" value="GAF"/>
</dbReference>
<dbReference type="GO" id="GO:0016791">
    <property type="term" value="F:phosphatase activity"/>
    <property type="evidence" value="ECO:0007669"/>
    <property type="project" value="TreeGrafter"/>
</dbReference>
<protein>
    <submittedName>
        <fullName evidence="3">Serine phosphatase RsbU, regulator of sigma subunit</fullName>
    </submittedName>
</protein>
<name>A0A239CRL5_9ACTN</name>
<dbReference type="PANTHER" id="PTHR43156:SF2">
    <property type="entry name" value="STAGE II SPORULATION PROTEIN E"/>
    <property type="match status" value="1"/>
</dbReference>
<evidence type="ECO:0000259" key="2">
    <source>
        <dbReference type="SMART" id="SM00331"/>
    </source>
</evidence>
<evidence type="ECO:0000313" key="4">
    <source>
        <dbReference type="Proteomes" id="UP000198280"/>
    </source>
</evidence>
<dbReference type="Proteomes" id="UP000198280">
    <property type="component" value="Unassembled WGS sequence"/>
</dbReference>
<keyword evidence="1" id="KW-0378">Hydrolase</keyword>
<dbReference type="RefSeq" id="WP_089223274.1">
    <property type="nucleotide sequence ID" value="NZ_FZOF01000004.1"/>
</dbReference>
<keyword evidence="4" id="KW-1185">Reference proteome</keyword>
<dbReference type="InterPro" id="IPR001932">
    <property type="entry name" value="PPM-type_phosphatase-like_dom"/>
</dbReference>
<evidence type="ECO:0000256" key="1">
    <source>
        <dbReference type="ARBA" id="ARBA00022801"/>
    </source>
</evidence>
<gene>
    <name evidence="3" type="ORF">SAMN05216252_104158</name>
</gene>
<organism evidence="3 4">
    <name type="scientific">Actinacidiphila glaucinigra</name>
    <dbReference type="NCBI Taxonomy" id="235986"/>
    <lineage>
        <taxon>Bacteria</taxon>
        <taxon>Bacillati</taxon>
        <taxon>Actinomycetota</taxon>
        <taxon>Actinomycetes</taxon>
        <taxon>Kitasatosporales</taxon>
        <taxon>Streptomycetaceae</taxon>
        <taxon>Actinacidiphila</taxon>
    </lineage>
</organism>
<dbReference type="PANTHER" id="PTHR43156">
    <property type="entry name" value="STAGE II SPORULATION PROTEIN E-RELATED"/>
    <property type="match status" value="1"/>
</dbReference>
<dbReference type="Pfam" id="PF01590">
    <property type="entry name" value="GAF"/>
    <property type="match status" value="1"/>
</dbReference>
<reference evidence="3 4" key="1">
    <citation type="submission" date="2017-06" db="EMBL/GenBank/DDBJ databases">
        <authorList>
            <person name="Kim H.J."/>
            <person name="Triplett B.A."/>
        </authorList>
    </citation>
    <scope>NUCLEOTIDE SEQUENCE [LARGE SCALE GENOMIC DNA]</scope>
    <source>
        <strain evidence="3 4">CGMCC 4.1858</strain>
    </source>
</reference>
<accession>A0A239CRL5</accession>
<dbReference type="SMART" id="SM00331">
    <property type="entry name" value="PP2C_SIG"/>
    <property type="match status" value="1"/>
</dbReference>
<evidence type="ECO:0000313" key="3">
    <source>
        <dbReference type="EMBL" id="SNS22291.1"/>
    </source>
</evidence>
<dbReference type="SUPFAM" id="SSF55781">
    <property type="entry name" value="GAF domain-like"/>
    <property type="match status" value="1"/>
</dbReference>
<dbReference type="InterPro" id="IPR029016">
    <property type="entry name" value="GAF-like_dom_sf"/>
</dbReference>